<comment type="caution">
    <text evidence="1">The sequence shown here is derived from an EMBL/GenBank/DDBJ whole genome shotgun (WGS) entry which is preliminary data.</text>
</comment>
<reference evidence="1 2" key="1">
    <citation type="journal article" date="2024" name="Ann. Entomol. Soc. Am.">
        <title>Genomic analyses of the southern and eastern yellowjacket wasps (Hymenoptera: Vespidae) reveal evolutionary signatures of social life.</title>
        <authorList>
            <person name="Catto M.A."/>
            <person name="Caine P.B."/>
            <person name="Orr S.E."/>
            <person name="Hunt B.G."/>
            <person name="Goodisman M.A.D."/>
        </authorList>
    </citation>
    <scope>NUCLEOTIDE SEQUENCE [LARGE SCALE GENOMIC DNA]</scope>
    <source>
        <strain evidence="1">233</strain>
        <tissue evidence="1">Head and thorax</tissue>
    </source>
</reference>
<proteinExistence type="predicted"/>
<keyword evidence="2" id="KW-1185">Reference proteome</keyword>
<accession>A0ABD1ZY89</accession>
<dbReference type="AlphaFoldDB" id="A0ABD1ZY89"/>
<dbReference type="Proteomes" id="UP001607302">
    <property type="component" value="Unassembled WGS sequence"/>
</dbReference>
<name>A0ABD1ZY89_VESSQ</name>
<gene>
    <name evidence="1" type="ORF">V1478_017038</name>
</gene>
<evidence type="ECO:0000313" key="1">
    <source>
        <dbReference type="EMBL" id="KAL2713340.1"/>
    </source>
</evidence>
<dbReference type="EMBL" id="JAUDFV010000158">
    <property type="protein sequence ID" value="KAL2713340.1"/>
    <property type="molecule type" value="Genomic_DNA"/>
</dbReference>
<sequence>MDAAVRIIANVQTPLSIQPKGGMFEDKGEPFANLVGGRMWKEQGRKKRRVGRGRVTGRKIVYGTSVVREGFPPLCFCAFKSGPFVGKFLVLATP</sequence>
<evidence type="ECO:0000313" key="2">
    <source>
        <dbReference type="Proteomes" id="UP001607302"/>
    </source>
</evidence>
<organism evidence="1 2">
    <name type="scientific">Vespula squamosa</name>
    <name type="common">Southern yellow jacket</name>
    <name type="synonym">Wasp</name>
    <dbReference type="NCBI Taxonomy" id="30214"/>
    <lineage>
        <taxon>Eukaryota</taxon>
        <taxon>Metazoa</taxon>
        <taxon>Ecdysozoa</taxon>
        <taxon>Arthropoda</taxon>
        <taxon>Hexapoda</taxon>
        <taxon>Insecta</taxon>
        <taxon>Pterygota</taxon>
        <taxon>Neoptera</taxon>
        <taxon>Endopterygota</taxon>
        <taxon>Hymenoptera</taxon>
        <taxon>Apocrita</taxon>
        <taxon>Aculeata</taxon>
        <taxon>Vespoidea</taxon>
        <taxon>Vespidae</taxon>
        <taxon>Vespinae</taxon>
        <taxon>Vespula</taxon>
    </lineage>
</organism>
<protein>
    <submittedName>
        <fullName evidence="1">Uncharacterized protein</fullName>
    </submittedName>
</protein>